<evidence type="ECO:0000256" key="1">
    <source>
        <dbReference type="ARBA" id="ARBA00004370"/>
    </source>
</evidence>
<evidence type="ECO:0000256" key="2">
    <source>
        <dbReference type="ARBA" id="ARBA00022692"/>
    </source>
</evidence>
<dbReference type="GO" id="GO:0016020">
    <property type="term" value="C:membrane"/>
    <property type="evidence" value="ECO:0007669"/>
    <property type="project" value="UniProtKB-SubCell"/>
</dbReference>
<reference evidence="7" key="1">
    <citation type="journal article" date="2024" name="IScience">
        <title>Strigolactones Initiate the Formation of Haustorium-like Structures in Castilleja.</title>
        <authorList>
            <person name="Buerger M."/>
            <person name="Peterson D."/>
            <person name="Chory J."/>
        </authorList>
    </citation>
    <scope>NUCLEOTIDE SEQUENCE [LARGE SCALE GENOMIC DNA]</scope>
</reference>
<dbReference type="PANTHER" id="PTHR13533">
    <property type="entry name" value="N-ACETYLNEURAMINATE 9-O-ACETYLTRANSFERASE"/>
    <property type="match status" value="1"/>
</dbReference>
<evidence type="ECO:0008006" key="8">
    <source>
        <dbReference type="Google" id="ProtNLM"/>
    </source>
</evidence>
<comment type="caution">
    <text evidence="6">The sequence shown here is derived from an EMBL/GenBank/DDBJ whole genome shotgun (WGS) entry which is preliminary data.</text>
</comment>
<dbReference type="GO" id="GO:0045492">
    <property type="term" value="P:xylan biosynthetic process"/>
    <property type="evidence" value="ECO:0007669"/>
    <property type="project" value="UniProtKB-ARBA"/>
</dbReference>
<name>A0ABD3C3G2_9LAMI</name>
<dbReference type="AlphaFoldDB" id="A0ABD3C3G2"/>
<gene>
    <name evidence="6" type="ORF">CASFOL_033121</name>
</gene>
<organism evidence="6 7">
    <name type="scientific">Castilleja foliolosa</name>
    <dbReference type="NCBI Taxonomy" id="1961234"/>
    <lineage>
        <taxon>Eukaryota</taxon>
        <taxon>Viridiplantae</taxon>
        <taxon>Streptophyta</taxon>
        <taxon>Embryophyta</taxon>
        <taxon>Tracheophyta</taxon>
        <taxon>Spermatophyta</taxon>
        <taxon>Magnoliopsida</taxon>
        <taxon>eudicotyledons</taxon>
        <taxon>Gunneridae</taxon>
        <taxon>Pentapetalae</taxon>
        <taxon>asterids</taxon>
        <taxon>lamiids</taxon>
        <taxon>Lamiales</taxon>
        <taxon>Orobanchaceae</taxon>
        <taxon>Pedicularideae</taxon>
        <taxon>Castillejinae</taxon>
        <taxon>Castilleja</taxon>
    </lineage>
</organism>
<evidence type="ECO:0000256" key="4">
    <source>
        <dbReference type="ARBA" id="ARBA00023136"/>
    </source>
</evidence>
<keyword evidence="2 5" id="KW-0812">Transmembrane</keyword>
<dbReference type="PANTHER" id="PTHR13533:SF31">
    <property type="entry name" value="PROTEIN ALTERED XYLOGLUCAN 9"/>
    <property type="match status" value="1"/>
</dbReference>
<keyword evidence="4 5" id="KW-0472">Membrane</keyword>
<dbReference type="GO" id="GO:0005794">
    <property type="term" value="C:Golgi apparatus"/>
    <property type="evidence" value="ECO:0007669"/>
    <property type="project" value="UniProtKB-ARBA"/>
</dbReference>
<feature type="transmembrane region" description="Helical" evidence="5">
    <location>
        <begin position="33"/>
        <end position="53"/>
    </location>
</feature>
<evidence type="ECO:0000313" key="7">
    <source>
        <dbReference type="Proteomes" id="UP001632038"/>
    </source>
</evidence>
<keyword evidence="7" id="KW-1185">Reference proteome</keyword>
<comment type="subcellular location">
    <subcellularLocation>
        <location evidence="1">Membrane</location>
    </subcellularLocation>
</comment>
<evidence type="ECO:0000256" key="3">
    <source>
        <dbReference type="ARBA" id="ARBA00022989"/>
    </source>
</evidence>
<accession>A0ABD3C3G2</accession>
<evidence type="ECO:0000313" key="6">
    <source>
        <dbReference type="EMBL" id="KAL3624305.1"/>
    </source>
</evidence>
<evidence type="ECO:0000256" key="5">
    <source>
        <dbReference type="SAM" id="Phobius"/>
    </source>
</evidence>
<sequence>MLGAVQLGLFAACIVLFVPMAMAGFHLSRNKMLFFSCALFITLAVGVHLLPYFHLISSFLSPSEVISAPISPYRDSCVFLLDNIMYSDDSSKSWDWIKTGRVAECGFQKLRKPDASDLLNGSWVVVAGDSQARLMAVSLLELVMGSESVERIRINLFKRHSDYSIMVEEIGMKLDFIWAPYVSNLTELTSLFKRNKNFPDVMVMGAGLWDMLHINNASDYGSSLRVLRDNIFALLPVSSNSGRDGELLLNEPKSGRLLHLFWVGMPTLISSMLNTDAKREKMTGLMCDSYDNELKQSRILRRSGGPVLNLYIRLLSGLCGARCTSDGMHYDGAVYDAAVQIMMNVLLIESDQPT</sequence>
<proteinExistence type="predicted"/>
<keyword evidence="3 5" id="KW-1133">Transmembrane helix</keyword>
<dbReference type="EMBL" id="JAVIJP010000054">
    <property type="protein sequence ID" value="KAL3624305.1"/>
    <property type="molecule type" value="Genomic_DNA"/>
</dbReference>
<dbReference type="Proteomes" id="UP001632038">
    <property type="component" value="Unassembled WGS sequence"/>
</dbReference>
<protein>
    <recommendedName>
        <fullName evidence="8">Pmr5/Cas1p GDSL/SGNH-like acyl-esterase family protein</fullName>
    </recommendedName>
</protein>